<dbReference type="InterPro" id="IPR005162">
    <property type="entry name" value="Retrotrans_gag_dom"/>
</dbReference>
<keyword evidence="3" id="KW-1185">Reference proteome</keyword>
<proteinExistence type="predicted"/>
<evidence type="ECO:0000313" key="2">
    <source>
        <dbReference type="EMBL" id="MCI32753.1"/>
    </source>
</evidence>
<protein>
    <submittedName>
        <fullName evidence="2">Retrotransposon-derived protein PEG10-like</fullName>
    </submittedName>
</protein>
<dbReference type="Proteomes" id="UP000265520">
    <property type="component" value="Unassembled WGS sequence"/>
</dbReference>
<evidence type="ECO:0000259" key="1">
    <source>
        <dbReference type="Pfam" id="PF03732"/>
    </source>
</evidence>
<organism evidence="2 3">
    <name type="scientific">Trifolium medium</name>
    <dbReference type="NCBI Taxonomy" id="97028"/>
    <lineage>
        <taxon>Eukaryota</taxon>
        <taxon>Viridiplantae</taxon>
        <taxon>Streptophyta</taxon>
        <taxon>Embryophyta</taxon>
        <taxon>Tracheophyta</taxon>
        <taxon>Spermatophyta</taxon>
        <taxon>Magnoliopsida</taxon>
        <taxon>eudicotyledons</taxon>
        <taxon>Gunneridae</taxon>
        <taxon>Pentapetalae</taxon>
        <taxon>rosids</taxon>
        <taxon>fabids</taxon>
        <taxon>Fabales</taxon>
        <taxon>Fabaceae</taxon>
        <taxon>Papilionoideae</taxon>
        <taxon>50 kb inversion clade</taxon>
        <taxon>NPAAA clade</taxon>
        <taxon>Hologalegina</taxon>
        <taxon>IRL clade</taxon>
        <taxon>Trifolieae</taxon>
        <taxon>Trifolium</taxon>
    </lineage>
</organism>
<feature type="domain" description="Retrotransposon gag" evidence="1">
    <location>
        <begin position="37"/>
        <end position="125"/>
    </location>
</feature>
<dbReference type="Pfam" id="PF03732">
    <property type="entry name" value="Retrotrans_gag"/>
    <property type="match status" value="1"/>
</dbReference>
<evidence type="ECO:0000313" key="3">
    <source>
        <dbReference type="Proteomes" id="UP000265520"/>
    </source>
</evidence>
<reference evidence="2 3" key="1">
    <citation type="journal article" date="2018" name="Front. Plant Sci.">
        <title>Red Clover (Trifolium pratense) and Zigzag Clover (T. medium) - A Picture of Genomic Similarities and Differences.</title>
        <authorList>
            <person name="Dluhosova J."/>
            <person name="Istvanek J."/>
            <person name="Nedelnik J."/>
            <person name="Repkova J."/>
        </authorList>
    </citation>
    <scope>NUCLEOTIDE SEQUENCE [LARGE SCALE GENOMIC DNA]</scope>
    <source>
        <strain evidence="3">cv. 10/8</strain>
        <tissue evidence="2">Leaf</tissue>
    </source>
</reference>
<accession>A0A392R839</accession>
<name>A0A392R839_9FABA</name>
<sequence>MKLDVPRFNGDDALGWIFKISQFFEYHDTPESERLTVASFYMEGPALGWFQWMSRNGQLTSWSALLHALETRFAPSQYDDPKGALFKLTQKGTVNDYLTEFESLANRIVGLPSSFLLSCFISGLAPDVRREV</sequence>
<comment type="caution">
    <text evidence="2">The sequence shown here is derived from an EMBL/GenBank/DDBJ whole genome shotgun (WGS) entry which is preliminary data.</text>
</comment>
<feature type="non-terminal residue" evidence="2">
    <location>
        <position position="132"/>
    </location>
</feature>
<dbReference type="EMBL" id="LXQA010198421">
    <property type="protein sequence ID" value="MCI32753.1"/>
    <property type="molecule type" value="Genomic_DNA"/>
</dbReference>
<dbReference type="AlphaFoldDB" id="A0A392R839"/>